<evidence type="ECO:0000256" key="8">
    <source>
        <dbReference type="ARBA" id="ARBA00036083"/>
    </source>
</evidence>
<gene>
    <name evidence="14" type="ORF">FBUS_08748</name>
</gene>
<evidence type="ECO:0000256" key="6">
    <source>
        <dbReference type="ARBA" id="ARBA00023098"/>
    </source>
</evidence>
<evidence type="ECO:0000256" key="4">
    <source>
        <dbReference type="ARBA" id="ARBA00022801"/>
    </source>
</evidence>
<dbReference type="InterPro" id="IPR052271">
    <property type="entry name" value="GDPD-Related"/>
</dbReference>
<reference evidence="14" key="1">
    <citation type="submission" date="2019-05" db="EMBL/GenBank/DDBJ databases">
        <title>Annotation for the trematode Fasciolopsis buski.</title>
        <authorList>
            <person name="Choi Y.-J."/>
        </authorList>
    </citation>
    <scope>NUCLEOTIDE SEQUENCE</scope>
    <source>
        <strain evidence="14">HT</strain>
        <tissue evidence="14">Whole worm</tissue>
    </source>
</reference>
<dbReference type="GO" id="GO:0005789">
    <property type="term" value="C:endoplasmic reticulum membrane"/>
    <property type="evidence" value="ECO:0007669"/>
    <property type="project" value="TreeGrafter"/>
</dbReference>
<evidence type="ECO:0000256" key="12">
    <source>
        <dbReference type="ARBA" id="ARBA00048947"/>
    </source>
</evidence>
<proteinExistence type="inferred from homology"/>
<evidence type="ECO:0000256" key="2">
    <source>
        <dbReference type="ARBA" id="ARBA00007277"/>
    </source>
</evidence>
<comment type="catalytic activity">
    <reaction evidence="10">
        <text>N-hexadecanoyl-1-(9Z-octadecenoyl)-sn-glycero-3-phosphoethanolamine + H2O = N-hexadecanoylethanolamine + 1-(9Z-octadecenoyl)-sn-glycero-3-phosphate + H(+)</text>
        <dbReference type="Rhea" id="RHEA:53168"/>
        <dbReference type="ChEBI" id="CHEBI:15377"/>
        <dbReference type="ChEBI" id="CHEBI:15378"/>
        <dbReference type="ChEBI" id="CHEBI:71464"/>
        <dbReference type="ChEBI" id="CHEBI:74544"/>
        <dbReference type="ChEBI" id="CHEBI:85217"/>
    </reaction>
    <physiologicalReaction direction="left-to-right" evidence="10">
        <dbReference type="Rhea" id="RHEA:53169"/>
    </physiologicalReaction>
</comment>
<evidence type="ECO:0000256" key="11">
    <source>
        <dbReference type="ARBA" id="ARBA00048580"/>
    </source>
</evidence>
<dbReference type="OrthoDB" id="1058301at2759"/>
<sequence length="92" mass="10235">MFYGYVSGAGERIENTMEAFKNAVDLGSDMLELDCHLTKDGEVVVLHDSDLERTTGVKTEVHKLTYAELPPCLSDLEIQFKPGQLKSSNFPI</sequence>
<keyword evidence="15" id="KW-1185">Reference proteome</keyword>
<comment type="catalytic activity">
    <reaction evidence="9">
        <text>N-(5Z,8Z,11Z,14Z-eicosatetraenoyl)-1-(9Z-octadecenoyl)-sn-glycero-3-phosphoethanolamine + H2O = N-(5Z,8Z,11Z,14Z-eicosatetraenoyl)-ethanolamine + 1-(9Z-octadecenoyl)-sn-glycero-3-phosphate + H(+)</text>
        <dbReference type="Rhea" id="RHEA:45544"/>
        <dbReference type="ChEBI" id="CHEBI:2700"/>
        <dbReference type="ChEBI" id="CHEBI:15377"/>
        <dbReference type="ChEBI" id="CHEBI:15378"/>
        <dbReference type="ChEBI" id="CHEBI:74544"/>
        <dbReference type="ChEBI" id="CHEBI:85223"/>
    </reaction>
    <physiologicalReaction direction="left-to-right" evidence="9">
        <dbReference type="Rhea" id="RHEA:45545"/>
    </physiologicalReaction>
</comment>
<comment type="catalytic activity">
    <reaction evidence="12">
        <text>N,1-di-(9Z-octadecenoyl)-sn-glycero-3-phosphoethanolamine + H2O = N-(9Z-octadecenoyl) ethanolamine + 1-(9Z-octadecenoyl)-sn-glycero-3-phosphate + H(+)</text>
        <dbReference type="Rhea" id="RHEA:56460"/>
        <dbReference type="ChEBI" id="CHEBI:15377"/>
        <dbReference type="ChEBI" id="CHEBI:15378"/>
        <dbReference type="ChEBI" id="CHEBI:71466"/>
        <dbReference type="ChEBI" id="CHEBI:74544"/>
        <dbReference type="ChEBI" id="CHEBI:85222"/>
    </reaction>
    <physiologicalReaction direction="left-to-right" evidence="12">
        <dbReference type="Rhea" id="RHEA:56461"/>
    </physiologicalReaction>
</comment>
<evidence type="ECO:0000256" key="10">
    <source>
        <dbReference type="ARBA" id="ARBA00047538"/>
    </source>
</evidence>
<dbReference type="PANTHER" id="PTHR42758">
    <property type="entry name" value="PHOSPHATIDYLGLYCEROL PHOSPHOLIPASE C"/>
    <property type="match status" value="1"/>
</dbReference>
<evidence type="ECO:0000256" key="3">
    <source>
        <dbReference type="ARBA" id="ARBA00022692"/>
    </source>
</evidence>
<comment type="caution">
    <text evidence="14">The sequence shown here is derived from an EMBL/GenBank/DDBJ whole genome shotgun (WGS) entry which is preliminary data.</text>
</comment>
<keyword evidence="5" id="KW-1133">Transmembrane helix</keyword>
<dbReference type="PANTHER" id="PTHR42758:SF2">
    <property type="entry name" value="PHOSPHATIDYLGLYCEROL PHOSPHOLIPASE C"/>
    <property type="match status" value="1"/>
</dbReference>
<dbReference type="Proteomes" id="UP000728185">
    <property type="component" value="Unassembled WGS sequence"/>
</dbReference>
<dbReference type="Gene3D" id="3.20.20.190">
    <property type="entry name" value="Phosphatidylinositol (PI) phosphodiesterase"/>
    <property type="match status" value="1"/>
</dbReference>
<dbReference type="EMBL" id="LUCM01002994">
    <property type="protein sequence ID" value="KAA0196480.1"/>
    <property type="molecule type" value="Genomic_DNA"/>
</dbReference>
<name>A0A8E0VLR4_9TREM</name>
<feature type="domain" description="GP-PDE" evidence="13">
    <location>
        <begin position="1"/>
        <end position="92"/>
    </location>
</feature>
<dbReference type="SUPFAM" id="SSF51695">
    <property type="entry name" value="PLC-like phosphodiesterases"/>
    <property type="match status" value="1"/>
</dbReference>
<keyword evidence="3" id="KW-0812">Transmembrane</keyword>
<accession>A0A8E0VLR4</accession>
<dbReference type="GO" id="GO:0046475">
    <property type="term" value="P:glycerophospholipid catabolic process"/>
    <property type="evidence" value="ECO:0007669"/>
    <property type="project" value="TreeGrafter"/>
</dbReference>
<keyword evidence="6" id="KW-0443">Lipid metabolism</keyword>
<dbReference type="InterPro" id="IPR030395">
    <property type="entry name" value="GP_PDE_dom"/>
</dbReference>
<comment type="similarity">
    <text evidence="2">Belongs to the glycerophosphoryl diester phosphodiesterase family.</text>
</comment>
<comment type="catalytic activity">
    <reaction evidence="11">
        <text>1-O-(1Z-octadecenyl)-sn-glycero-3-phospho-N-hexadecanoyl-ethanolamine + H2O = 1-O-(1Z-octadecenyl)-sn-glycero-3-phosphate + N-hexadecanoylethanolamine + H(+)</text>
        <dbReference type="Rhea" id="RHEA:53184"/>
        <dbReference type="ChEBI" id="CHEBI:15377"/>
        <dbReference type="ChEBI" id="CHEBI:15378"/>
        <dbReference type="ChEBI" id="CHEBI:71464"/>
        <dbReference type="ChEBI" id="CHEBI:137009"/>
        <dbReference type="ChEBI" id="CHEBI:137017"/>
    </reaction>
    <physiologicalReaction direction="left-to-right" evidence="11">
        <dbReference type="Rhea" id="RHEA:53185"/>
    </physiologicalReaction>
</comment>
<evidence type="ECO:0000256" key="1">
    <source>
        <dbReference type="ARBA" id="ARBA00004370"/>
    </source>
</evidence>
<evidence type="ECO:0000313" key="15">
    <source>
        <dbReference type="Proteomes" id="UP000728185"/>
    </source>
</evidence>
<organism evidence="14 15">
    <name type="scientific">Fasciolopsis buskii</name>
    <dbReference type="NCBI Taxonomy" id="27845"/>
    <lineage>
        <taxon>Eukaryota</taxon>
        <taxon>Metazoa</taxon>
        <taxon>Spiralia</taxon>
        <taxon>Lophotrochozoa</taxon>
        <taxon>Platyhelminthes</taxon>
        <taxon>Trematoda</taxon>
        <taxon>Digenea</taxon>
        <taxon>Plagiorchiida</taxon>
        <taxon>Echinostomata</taxon>
        <taxon>Echinostomatoidea</taxon>
        <taxon>Fasciolidae</taxon>
        <taxon>Fasciolopsis</taxon>
    </lineage>
</organism>
<evidence type="ECO:0000256" key="7">
    <source>
        <dbReference type="ARBA" id="ARBA00023136"/>
    </source>
</evidence>
<comment type="subcellular location">
    <subcellularLocation>
        <location evidence="1">Membrane</location>
    </subcellularLocation>
</comment>
<comment type="catalytic activity">
    <reaction evidence="8">
        <text>1-O-hexadecyl-sn-glycero-3-phosphocholine + H2O = 1-O-hexadecyl-sn-glycero-3-phosphate + choline + H(+)</text>
        <dbReference type="Rhea" id="RHEA:41143"/>
        <dbReference type="ChEBI" id="CHEBI:15354"/>
        <dbReference type="ChEBI" id="CHEBI:15377"/>
        <dbReference type="ChEBI" id="CHEBI:15378"/>
        <dbReference type="ChEBI" id="CHEBI:64496"/>
        <dbReference type="ChEBI" id="CHEBI:77580"/>
    </reaction>
    <physiologicalReaction direction="left-to-right" evidence="8">
        <dbReference type="Rhea" id="RHEA:41144"/>
    </physiologicalReaction>
</comment>
<dbReference type="PROSITE" id="PS51704">
    <property type="entry name" value="GP_PDE"/>
    <property type="match status" value="1"/>
</dbReference>
<evidence type="ECO:0000256" key="5">
    <source>
        <dbReference type="ARBA" id="ARBA00022989"/>
    </source>
</evidence>
<evidence type="ECO:0000259" key="13">
    <source>
        <dbReference type="PROSITE" id="PS51704"/>
    </source>
</evidence>
<keyword evidence="4" id="KW-0378">Hydrolase</keyword>
<dbReference type="InterPro" id="IPR017946">
    <property type="entry name" value="PLC-like_Pdiesterase_TIM-brl"/>
</dbReference>
<dbReference type="Pfam" id="PF03009">
    <property type="entry name" value="GDPD"/>
    <property type="match status" value="1"/>
</dbReference>
<keyword evidence="7" id="KW-0472">Membrane</keyword>
<dbReference type="AlphaFoldDB" id="A0A8E0VLR4"/>
<protein>
    <submittedName>
        <fullName evidence="14">Glycerophosphodiester phosphodiesterase domain-containing protein 1</fullName>
    </submittedName>
</protein>
<dbReference type="PROSITE" id="PS50007">
    <property type="entry name" value="PIPLC_X_DOMAIN"/>
    <property type="match status" value="1"/>
</dbReference>
<dbReference type="GO" id="GO:0008081">
    <property type="term" value="F:phosphoric diester hydrolase activity"/>
    <property type="evidence" value="ECO:0007669"/>
    <property type="project" value="InterPro"/>
</dbReference>
<evidence type="ECO:0000256" key="9">
    <source>
        <dbReference type="ARBA" id="ARBA00047392"/>
    </source>
</evidence>
<evidence type="ECO:0000313" key="14">
    <source>
        <dbReference type="EMBL" id="KAA0196480.1"/>
    </source>
</evidence>
<dbReference type="GO" id="GO:0004622">
    <property type="term" value="F:phosphatidylcholine lysophospholipase activity"/>
    <property type="evidence" value="ECO:0007669"/>
    <property type="project" value="TreeGrafter"/>
</dbReference>